<protein>
    <submittedName>
        <fullName evidence="2">Luciferase-like protein</fullName>
    </submittedName>
</protein>
<organism evidence="2 3">
    <name type="scientific">Mycolicibacterium vaccae ATCC 25954</name>
    <dbReference type="NCBI Taxonomy" id="1194972"/>
    <lineage>
        <taxon>Bacteria</taxon>
        <taxon>Bacillati</taxon>
        <taxon>Actinomycetota</taxon>
        <taxon>Actinomycetes</taxon>
        <taxon>Mycobacteriales</taxon>
        <taxon>Mycobacteriaceae</taxon>
        <taxon>Mycolicibacterium</taxon>
    </lineage>
</organism>
<sequence length="235" mass="25517">MHIGFVSMNTPGDIAPDILARELEQRGFESLWVGEHPQIPVSAASSMPPALLHAQQRILDPMMSLLAAAQATTGLRLGTAVALPLEHELFTFAKQVATLDQFSGGRVLLGVGVGMRAELSVSNSVAWADRYRALADMIAALRMLWTQDEAEHHGEFYDFEPVWCHPKPQQQPGPPMLAAATGPKAIGDCLPWADGWLPGDAAYRDLPAAVEDFRRRAEDAGRDPATLDLTVMAWG</sequence>
<dbReference type="EMBL" id="ALQA01000036">
    <property type="protein sequence ID" value="EJZ07970.1"/>
    <property type="molecule type" value="Genomic_DNA"/>
</dbReference>
<feature type="non-terminal residue" evidence="2">
    <location>
        <position position="235"/>
    </location>
</feature>
<dbReference type="AlphaFoldDB" id="K0USP6"/>
<dbReference type="InterPro" id="IPR011251">
    <property type="entry name" value="Luciferase-like_dom"/>
</dbReference>
<evidence type="ECO:0000313" key="2">
    <source>
        <dbReference type="EMBL" id="EJZ07970.1"/>
    </source>
</evidence>
<dbReference type="InterPro" id="IPR036661">
    <property type="entry name" value="Luciferase-like_sf"/>
</dbReference>
<dbReference type="NCBIfam" id="TIGR03619">
    <property type="entry name" value="F420_Rv2161c"/>
    <property type="match status" value="1"/>
</dbReference>
<dbReference type="Proteomes" id="UP000006072">
    <property type="component" value="Unassembled WGS sequence"/>
</dbReference>
<dbReference type="InterPro" id="IPR050564">
    <property type="entry name" value="F420-G6PD/mer"/>
</dbReference>
<dbReference type="InterPro" id="IPR019921">
    <property type="entry name" value="Lucif-like_OxRdtase_Rv2161c"/>
</dbReference>
<dbReference type="HOGENOM" id="CLU_027853_7_0_11"/>
<dbReference type="Pfam" id="PF00296">
    <property type="entry name" value="Bac_luciferase"/>
    <property type="match status" value="1"/>
</dbReference>
<dbReference type="SUPFAM" id="SSF51679">
    <property type="entry name" value="Bacterial luciferase-like"/>
    <property type="match status" value="1"/>
</dbReference>
<evidence type="ECO:0000259" key="1">
    <source>
        <dbReference type="Pfam" id="PF00296"/>
    </source>
</evidence>
<accession>K0USP6</accession>
<keyword evidence="3" id="KW-1185">Reference proteome</keyword>
<proteinExistence type="predicted"/>
<dbReference type="RefSeq" id="WP_003931768.1">
    <property type="nucleotide sequence ID" value="NZ_JH814694.1"/>
</dbReference>
<gene>
    <name evidence="2" type="ORF">MVAC_16711</name>
</gene>
<comment type="caution">
    <text evidence="2">The sequence shown here is derived from an EMBL/GenBank/DDBJ whole genome shotgun (WGS) entry which is preliminary data.</text>
</comment>
<name>K0USP6_MYCVA</name>
<feature type="domain" description="Luciferase-like" evidence="1">
    <location>
        <begin position="19"/>
        <end position="232"/>
    </location>
</feature>
<dbReference type="Gene3D" id="3.20.20.30">
    <property type="entry name" value="Luciferase-like domain"/>
    <property type="match status" value="1"/>
</dbReference>
<dbReference type="PANTHER" id="PTHR43244:SF2">
    <property type="entry name" value="CONSERVED HYPOTHETICAL ALANINE AND PROLINE-RICH PROTEIN"/>
    <property type="match status" value="1"/>
</dbReference>
<dbReference type="GO" id="GO:0016705">
    <property type="term" value="F:oxidoreductase activity, acting on paired donors, with incorporation or reduction of molecular oxygen"/>
    <property type="evidence" value="ECO:0007669"/>
    <property type="project" value="InterPro"/>
</dbReference>
<reference evidence="2 3" key="1">
    <citation type="journal article" date="2012" name="J. Bacteriol.">
        <title>Complete Genome Sequence of Mycobacterium vaccae Type Strain ATCC 25954.</title>
        <authorList>
            <person name="Ho Y.S."/>
            <person name="Adroub S.A."/>
            <person name="Abadi M."/>
            <person name="Al Alwan B."/>
            <person name="Alkhateeb R."/>
            <person name="Gao G."/>
            <person name="Ragab A."/>
            <person name="Ali S."/>
            <person name="van Soolingen D."/>
            <person name="Bitter W."/>
            <person name="Pain A."/>
            <person name="Abdallah A.M."/>
        </authorList>
    </citation>
    <scope>NUCLEOTIDE SEQUENCE [LARGE SCALE GENOMIC DNA]</scope>
    <source>
        <strain evidence="2 3">ATCC 25954</strain>
    </source>
</reference>
<dbReference type="eggNOG" id="COG2141">
    <property type="taxonomic scope" value="Bacteria"/>
</dbReference>
<evidence type="ECO:0000313" key="3">
    <source>
        <dbReference type="Proteomes" id="UP000006072"/>
    </source>
</evidence>
<dbReference type="PANTHER" id="PTHR43244">
    <property type="match status" value="1"/>
</dbReference>